<organism evidence="2 3">
    <name type="scientific">Botrimarina colliarenosi</name>
    <dbReference type="NCBI Taxonomy" id="2528001"/>
    <lineage>
        <taxon>Bacteria</taxon>
        <taxon>Pseudomonadati</taxon>
        <taxon>Planctomycetota</taxon>
        <taxon>Planctomycetia</taxon>
        <taxon>Pirellulales</taxon>
        <taxon>Lacipirellulaceae</taxon>
        <taxon>Botrimarina</taxon>
    </lineage>
</organism>
<accession>A0A5C6AH06</accession>
<dbReference type="EMBL" id="SJPR01000001">
    <property type="protein sequence ID" value="TWT99322.1"/>
    <property type="molecule type" value="Genomic_DNA"/>
</dbReference>
<evidence type="ECO:0000259" key="1">
    <source>
        <dbReference type="Pfam" id="PF13387"/>
    </source>
</evidence>
<dbReference type="OrthoDB" id="274718at2"/>
<dbReference type="InterPro" id="IPR025178">
    <property type="entry name" value="Lnb_N"/>
</dbReference>
<dbReference type="Pfam" id="PF13387">
    <property type="entry name" value="Lnb_N"/>
    <property type="match status" value="1"/>
</dbReference>
<evidence type="ECO:0000313" key="3">
    <source>
        <dbReference type="Proteomes" id="UP000317421"/>
    </source>
</evidence>
<dbReference type="RefSeq" id="WP_146441815.1">
    <property type="nucleotide sequence ID" value="NZ_SJPR01000001.1"/>
</dbReference>
<comment type="caution">
    <text evidence="2">The sequence shown here is derived from an EMBL/GenBank/DDBJ whole genome shotgun (WGS) entry which is preliminary data.</text>
</comment>
<proteinExistence type="predicted"/>
<sequence>MHASPLNRRSIALLLLAIALAGCRTVEERVAPSNHRDWAPDQAVLPTAKIKGDQVAIKNVRYCKHLAPGEYVVDHEDRTYDLRQLRGVDFVTMPFGPVPALAHTLVSFEFAPTPPLAKPQHLVVSVEVRKEKGEEKFNPILGLGREYEIMYVVADERDLLYRNAVTYDGPTYLYRTTASPEAARDLLVDMLERANGLAEKPEFYNLLTNNCTTNIADSVNRIRPNRVVYDIGVLLPGLSAESAYKEGLLVTSGESFEQLQAKALINTRARVAANDPHLDFSETIRR</sequence>
<keyword evidence="3" id="KW-1185">Reference proteome</keyword>
<name>A0A5C6AH06_9BACT</name>
<reference evidence="2 3" key="1">
    <citation type="submission" date="2019-02" db="EMBL/GenBank/DDBJ databases">
        <title>Deep-cultivation of Planctomycetes and their phenomic and genomic characterization uncovers novel biology.</title>
        <authorList>
            <person name="Wiegand S."/>
            <person name="Jogler M."/>
            <person name="Boedeker C."/>
            <person name="Pinto D."/>
            <person name="Vollmers J."/>
            <person name="Rivas-Marin E."/>
            <person name="Kohn T."/>
            <person name="Peeters S.H."/>
            <person name="Heuer A."/>
            <person name="Rast P."/>
            <person name="Oberbeckmann S."/>
            <person name="Bunk B."/>
            <person name="Jeske O."/>
            <person name="Meyerdierks A."/>
            <person name="Storesund J.E."/>
            <person name="Kallscheuer N."/>
            <person name="Luecker S."/>
            <person name="Lage O.M."/>
            <person name="Pohl T."/>
            <person name="Merkel B.J."/>
            <person name="Hornburger P."/>
            <person name="Mueller R.-W."/>
            <person name="Bruemmer F."/>
            <person name="Labrenz M."/>
            <person name="Spormann A.M."/>
            <person name="Op Den Camp H."/>
            <person name="Overmann J."/>
            <person name="Amann R."/>
            <person name="Jetten M.S.M."/>
            <person name="Mascher T."/>
            <person name="Medema M.H."/>
            <person name="Devos D.P."/>
            <person name="Kaster A.-K."/>
            <person name="Ovreas L."/>
            <person name="Rohde M."/>
            <person name="Galperin M.Y."/>
            <person name="Jogler C."/>
        </authorList>
    </citation>
    <scope>NUCLEOTIDE SEQUENCE [LARGE SCALE GENOMIC DNA]</scope>
    <source>
        <strain evidence="2 3">Pla108</strain>
    </source>
</reference>
<dbReference type="Proteomes" id="UP000317421">
    <property type="component" value="Unassembled WGS sequence"/>
</dbReference>
<protein>
    <recommendedName>
        <fullName evidence="1">Lnb N-terminal periplasmic domain-containing protein</fullName>
    </recommendedName>
</protein>
<evidence type="ECO:0000313" key="2">
    <source>
        <dbReference type="EMBL" id="TWT99322.1"/>
    </source>
</evidence>
<gene>
    <name evidence="2" type="ORF">Pla108_02570</name>
</gene>
<dbReference type="AlphaFoldDB" id="A0A5C6AH06"/>
<feature type="domain" description="Lnb N-terminal periplasmic" evidence="1">
    <location>
        <begin position="75"/>
        <end position="225"/>
    </location>
</feature>